<sequence>MLLFRFARSLHKHFCSRLSDQFDLDVELKEKDGESGPLSEPP</sequence>
<name>A0A9Q7XV67_9BURK</name>
<dbReference type="Proteomes" id="UP000254259">
    <property type="component" value="Plasmid CBM2636_mp"/>
</dbReference>
<keyword evidence="1" id="KW-0614">Plasmid</keyword>
<dbReference type="AlphaFoldDB" id="A0A9Q7XV67"/>
<evidence type="ECO:0000313" key="2">
    <source>
        <dbReference type="Proteomes" id="UP000254259"/>
    </source>
</evidence>
<gene>
    <name evidence="1" type="ORF">CBM2636_MP21470</name>
</gene>
<evidence type="ECO:0000313" key="1">
    <source>
        <dbReference type="EMBL" id="SPD68620.1"/>
    </source>
</evidence>
<proteinExistence type="predicted"/>
<geneLocation type="plasmid" evidence="2">
    <name>cbm2636_mp</name>
</geneLocation>
<organism evidence="1 2">
    <name type="scientific">Cupriavidus taiwanensis</name>
    <dbReference type="NCBI Taxonomy" id="164546"/>
    <lineage>
        <taxon>Bacteria</taxon>
        <taxon>Pseudomonadati</taxon>
        <taxon>Pseudomonadota</taxon>
        <taxon>Betaproteobacteria</taxon>
        <taxon>Burkholderiales</taxon>
        <taxon>Burkholderiaceae</taxon>
        <taxon>Cupriavidus</taxon>
    </lineage>
</organism>
<protein>
    <submittedName>
        <fullName evidence="1">Uncharacterized protein</fullName>
    </submittedName>
</protein>
<accession>A0A9Q7XV67</accession>
<dbReference type="RefSeq" id="WP_277343553.1">
    <property type="nucleotide sequence ID" value="NZ_LT984814.1"/>
</dbReference>
<dbReference type="EMBL" id="LT984814">
    <property type="protein sequence ID" value="SPD68620.1"/>
    <property type="molecule type" value="Genomic_DNA"/>
</dbReference>
<reference evidence="1 2" key="1">
    <citation type="submission" date="2018-01" db="EMBL/GenBank/DDBJ databases">
        <authorList>
            <person name="Clerissi C."/>
        </authorList>
    </citation>
    <scope>NUCLEOTIDE SEQUENCE [LARGE SCALE GENOMIC DNA]</scope>
    <source>
        <strain evidence="1">Cupriavidus taiwanensis SWF 66322</strain>
        <plasmid evidence="2">cbm2636_mp</plasmid>
    </source>
</reference>